<dbReference type="EMBL" id="FOYT01000002">
    <property type="protein sequence ID" value="SFR57825.1"/>
    <property type="molecule type" value="Genomic_DNA"/>
</dbReference>
<proteinExistence type="inferred from homology"/>
<evidence type="ECO:0000256" key="6">
    <source>
        <dbReference type="ARBA" id="ARBA00023136"/>
    </source>
</evidence>
<feature type="transmembrane region" description="Helical" evidence="7">
    <location>
        <begin position="186"/>
        <end position="206"/>
    </location>
</feature>
<name>A0A1I6HTP2_9EURY</name>
<feature type="transmembrane region" description="Helical" evidence="7">
    <location>
        <begin position="247"/>
        <end position="271"/>
    </location>
</feature>
<protein>
    <submittedName>
        <fullName evidence="8">Conserved hypothetical integral membrane protein</fullName>
    </submittedName>
</protein>
<dbReference type="Pfam" id="PF03601">
    <property type="entry name" value="Cons_hypoth698"/>
    <property type="match status" value="1"/>
</dbReference>
<keyword evidence="4 7" id="KW-0812">Transmembrane</keyword>
<dbReference type="GO" id="GO:0005886">
    <property type="term" value="C:plasma membrane"/>
    <property type="evidence" value="ECO:0007669"/>
    <property type="project" value="UniProtKB-SubCell"/>
</dbReference>
<dbReference type="PANTHER" id="PTHR30106">
    <property type="entry name" value="INNER MEMBRANE PROTEIN YEIH-RELATED"/>
    <property type="match status" value="1"/>
</dbReference>
<comment type="subcellular location">
    <subcellularLocation>
        <location evidence="1">Cell membrane</location>
        <topology evidence="1">Multi-pass membrane protein</topology>
    </subcellularLocation>
</comment>
<evidence type="ECO:0000256" key="4">
    <source>
        <dbReference type="ARBA" id="ARBA00022692"/>
    </source>
</evidence>
<keyword evidence="6 7" id="KW-0472">Membrane</keyword>
<dbReference type="InterPro" id="IPR018383">
    <property type="entry name" value="UPF0324_pro"/>
</dbReference>
<evidence type="ECO:0000256" key="1">
    <source>
        <dbReference type="ARBA" id="ARBA00004651"/>
    </source>
</evidence>
<dbReference type="OrthoDB" id="26684at2157"/>
<dbReference type="Proteomes" id="UP000198531">
    <property type="component" value="Unassembled WGS sequence"/>
</dbReference>
<keyword evidence="5 7" id="KW-1133">Transmembrane helix</keyword>
<evidence type="ECO:0000256" key="5">
    <source>
        <dbReference type="ARBA" id="ARBA00022989"/>
    </source>
</evidence>
<feature type="transmembrane region" description="Helical" evidence="7">
    <location>
        <begin position="126"/>
        <end position="147"/>
    </location>
</feature>
<feature type="transmembrane region" description="Helical" evidence="7">
    <location>
        <begin position="212"/>
        <end position="235"/>
    </location>
</feature>
<evidence type="ECO:0000256" key="3">
    <source>
        <dbReference type="ARBA" id="ARBA00022475"/>
    </source>
</evidence>
<feature type="transmembrane region" description="Helical" evidence="7">
    <location>
        <begin position="153"/>
        <end position="174"/>
    </location>
</feature>
<feature type="transmembrane region" description="Helical" evidence="7">
    <location>
        <begin position="277"/>
        <end position="297"/>
    </location>
</feature>
<organism evidence="8 9">
    <name type="scientific">Halogeometricum rufum</name>
    <dbReference type="NCBI Taxonomy" id="553469"/>
    <lineage>
        <taxon>Archaea</taxon>
        <taxon>Methanobacteriati</taxon>
        <taxon>Methanobacteriota</taxon>
        <taxon>Stenosarchaea group</taxon>
        <taxon>Halobacteria</taxon>
        <taxon>Halobacteriales</taxon>
        <taxon>Haloferacaceae</taxon>
        <taxon>Halogeometricum</taxon>
    </lineage>
</organism>
<feature type="transmembrane region" description="Helical" evidence="7">
    <location>
        <begin position="38"/>
        <end position="57"/>
    </location>
</feature>
<dbReference type="STRING" id="553469.SAMN04487947_2488"/>
<dbReference type="AlphaFoldDB" id="A0A1I6HTP2"/>
<feature type="transmembrane region" description="Helical" evidence="7">
    <location>
        <begin position="309"/>
        <end position="331"/>
    </location>
</feature>
<feature type="transmembrane region" description="Helical" evidence="7">
    <location>
        <begin position="94"/>
        <end position="114"/>
    </location>
</feature>
<keyword evidence="9" id="KW-1185">Reference proteome</keyword>
<reference evidence="9" key="1">
    <citation type="submission" date="2016-10" db="EMBL/GenBank/DDBJ databases">
        <authorList>
            <person name="Varghese N."/>
            <person name="Submissions S."/>
        </authorList>
    </citation>
    <scope>NUCLEOTIDE SEQUENCE [LARGE SCALE GENOMIC DNA]</scope>
    <source>
        <strain evidence="9">CGMCC 1.7736</strain>
    </source>
</reference>
<evidence type="ECO:0000313" key="8">
    <source>
        <dbReference type="EMBL" id="SFR57825.1"/>
    </source>
</evidence>
<gene>
    <name evidence="8" type="ORF">SAMN04487947_2488</name>
</gene>
<evidence type="ECO:0000313" key="9">
    <source>
        <dbReference type="Proteomes" id="UP000198531"/>
    </source>
</evidence>
<keyword evidence="3" id="KW-1003">Cell membrane</keyword>
<comment type="similarity">
    <text evidence="2">Belongs to the UPF0324 family.</text>
</comment>
<evidence type="ECO:0000256" key="7">
    <source>
        <dbReference type="SAM" id="Phobius"/>
    </source>
</evidence>
<feature type="transmembrane region" description="Helical" evidence="7">
    <location>
        <begin position="12"/>
        <end position="32"/>
    </location>
</feature>
<evidence type="ECO:0000256" key="2">
    <source>
        <dbReference type="ARBA" id="ARBA00007977"/>
    </source>
</evidence>
<sequence>MTDARRVSRRVLSAVPGLLLLAALAGLAFLVADVVPGLNALLLAVAFGAVVANVVGVPDRAAAGVRFHGRLLEAGIVLLGARVAFADLVASGPVVLGLAAAAVAFGVGFVDVLARRVFEVQRQTASLLAAGASVCGVSAATAVAGTIDADGESLAHVVAAILLFDAVTLLVFPVAGDLLALSGRQFGVWAGLSMYSTGPVTAAGFAHSAEAGQWATVTKLVRNSLLGVVALWYAFRDADRSTESGVASVLGGVPNFLVGFAFVALAANAGLLSSGTLALLETTSDGLFALAFAGLGLDVRLEAMRDAGLAPVAVLAVSLVVVSALALLAVVTLL</sequence>
<accession>A0A1I6HTP2</accession>
<dbReference type="RefSeq" id="WP_089808053.1">
    <property type="nucleotide sequence ID" value="NZ_FOYT01000002.1"/>
</dbReference>
<dbReference type="PANTHER" id="PTHR30106:SF2">
    <property type="entry name" value="UPF0324 INNER MEMBRANE PROTEIN YEIH"/>
    <property type="match status" value="1"/>
</dbReference>